<evidence type="ECO:0000256" key="4">
    <source>
        <dbReference type="ARBA" id="ARBA00022723"/>
    </source>
</evidence>
<dbReference type="HOGENOM" id="CLU_568964_0_0_1"/>
<protein>
    <recommendedName>
        <fullName evidence="9">Rieske domain-containing protein</fullName>
    </recommendedName>
</protein>
<evidence type="ECO:0000256" key="5">
    <source>
        <dbReference type="ARBA" id="ARBA00022827"/>
    </source>
</evidence>
<dbReference type="InterPro" id="IPR023753">
    <property type="entry name" value="FAD/NAD-binding_dom"/>
</dbReference>
<keyword evidence="2" id="KW-0285">Flavoprotein</keyword>
<dbReference type="Gene3D" id="2.102.10.10">
    <property type="entry name" value="Rieske [2Fe-2S] iron-sulphur domain"/>
    <property type="match status" value="1"/>
</dbReference>
<dbReference type="PRINTS" id="PR00411">
    <property type="entry name" value="PNDRDTASEI"/>
</dbReference>
<dbReference type="PANTHER" id="PTHR43557">
    <property type="entry name" value="APOPTOSIS-INDUCING FACTOR 1"/>
    <property type="match status" value="1"/>
</dbReference>
<keyword evidence="5" id="KW-0274">FAD</keyword>
<keyword evidence="4" id="KW-0479">Metal-binding</keyword>
<keyword evidence="3" id="KW-0001">2Fe-2S</keyword>
<evidence type="ECO:0000256" key="3">
    <source>
        <dbReference type="ARBA" id="ARBA00022714"/>
    </source>
</evidence>
<accession>T1GPW4</accession>
<dbReference type="GO" id="GO:0046872">
    <property type="term" value="F:metal ion binding"/>
    <property type="evidence" value="ECO:0007669"/>
    <property type="project" value="UniProtKB-KW"/>
</dbReference>
<dbReference type="Pfam" id="PF07992">
    <property type="entry name" value="Pyr_redox_2"/>
    <property type="match status" value="1"/>
</dbReference>
<keyword evidence="7" id="KW-0408">Iron</keyword>
<feature type="domain" description="Rieske" evidence="9">
    <location>
        <begin position="70"/>
        <end position="125"/>
    </location>
</feature>
<evidence type="ECO:0000256" key="8">
    <source>
        <dbReference type="ARBA" id="ARBA00023014"/>
    </source>
</evidence>
<keyword evidence="11" id="KW-1185">Reference proteome</keyword>
<evidence type="ECO:0000256" key="7">
    <source>
        <dbReference type="ARBA" id="ARBA00023004"/>
    </source>
</evidence>
<dbReference type="Proteomes" id="UP000015102">
    <property type="component" value="Unassembled WGS sequence"/>
</dbReference>
<name>T1GPW4_MEGSC</name>
<dbReference type="InterPro" id="IPR017941">
    <property type="entry name" value="Rieske_2Fe-2S"/>
</dbReference>
<evidence type="ECO:0000313" key="11">
    <source>
        <dbReference type="Proteomes" id="UP000015102"/>
    </source>
</evidence>
<dbReference type="PRINTS" id="PR00368">
    <property type="entry name" value="FADPNR"/>
</dbReference>
<reference evidence="10" key="2">
    <citation type="submission" date="2015-06" db="UniProtKB">
        <authorList>
            <consortium name="EnsemblMetazoa"/>
        </authorList>
    </citation>
    <scope>IDENTIFICATION</scope>
</reference>
<dbReference type="AlphaFoldDB" id="T1GPW4"/>
<keyword evidence="8" id="KW-0411">Iron-sulfur</keyword>
<proteinExistence type="predicted"/>
<dbReference type="Gene3D" id="3.50.50.60">
    <property type="entry name" value="FAD/NAD(P)-binding domain"/>
    <property type="match status" value="2"/>
</dbReference>
<evidence type="ECO:0000313" key="10">
    <source>
        <dbReference type="EnsemblMetazoa" id="MESCA005659-PA"/>
    </source>
</evidence>
<reference evidence="11" key="1">
    <citation type="submission" date="2013-02" db="EMBL/GenBank/DDBJ databases">
        <authorList>
            <person name="Hughes D."/>
        </authorList>
    </citation>
    <scope>NUCLEOTIDE SEQUENCE</scope>
    <source>
        <strain>Durham</strain>
        <strain evidence="11">NC isolate 2 -- Noor lab</strain>
    </source>
</reference>
<dbReference type="STRING" id="36166.T1GPW4"/>
<dbReference type="PROSITE" id="PS51296">
    <property type="entry name" value="RIESKE"/>
    <property type="match status" value="1"/>
</dbReference>
<evidence type="ECO:0000256" key="6">
    <source>
        <dbReference type="ARBA" id="ARBA00023002"/>
    </source>
</evidence>
<dbReference type="GO" id="GO:0051537">
    <property type="term" value="F:2 iron, 2 sulfur cluster binding"/>
    <property type="evidence" value="ECO:0007669"/>
    <property type="project" value="UniProtKB-KW"/>
</dbReference>
<dbReference type="PANTHER" id="PTHR43557:SF2">
    <property type="entry name" value="RIESKE DOMAIN-CONTAINING PROTEIN-RELATED"/>
    <property type="match status" value="1"/>
</dbReference>
<evidence type="ECO:0000259" key="9">
    <source>
        <dbReference type="PROSITE" id="PS51296"/>
    </source>
</evidence>
<dbReference type="Pfam" id="PF00355">
    <property type="entry name" value="Rieske"/>
    <property type="match status" value="1"/>
</dbReference>
<dbReference type="SUPFAM" id="SSF51905">
    <property type="entry name" value="FAD/NAD(P)-binding domain"/>
    <property type="match status" value="2"/>
</dbReference>
<dbReference type="GO" id="GO:0005737">
    <property type="term" value="C:cytoplasm"/>
    <property type="evidence" value="ECO:0007669"/>
    <property type="project" value="TreeGrafter"/>
</dbReference>
<organism evidence="10 11">
    <name type="scientific">Megaselia scalaris</name>
    <name type="common">Humpbacked fly</name>
    <name type="synonym">Phora scalaris</name>
    <dbReference type="NCBI Taxonomy" id="36166"/>
    <lineage>
        <taxon>Eukaryota</taxon>
        <taxon>Metazoa</taxon>
        <taxon>Ecdysozoa</taxon>
        <taxon>Arthropoda</taxon>
        <taxon>Hexapoda</taxon>
        <taxon>Insecta</taxon>
        <taxon>Pterygota</taxon>
        <taxon>Neoptera</taxon>
        <taxon>Endopterygota</taxon>
        <taxon>Diptera</taxon>
        <taxon>Brachycera</taxon>
        <taxon>Muscomorpha</taxon>
        <taxon>Platypezoidea</taxon>
        <taxon>Phoridae</taxon>
        <taxon>Megaseliini</taxon>
        <taxon>Megaselia</taxon>
    </lineage>
</organism>
<dbReference type="EnsemblMetazoa" id="MESCA005659-RA">
    <property type="protein sequence ID" value="MESCA005659-PA"/>
    <property type="gene ID" value="MESCA005659"/>
</dbReference>
<dbReference type="InterPro" id="IPR036922">
    <property type="entry name" value="Rieske_2Fe-2S_sf"/>
</dbReference>
<dbReference type="EMBL" id="CAQQ02197823">
    <property type="status" value="NOT_ANNOTATED_CDS"/>
    <property type="molecule type" value="Genomic_DNA"/>
</dbReference>
<dbReference type="GO" id="GO:0016651">
    <property type="term" value="F:oxidoreductase activity, acting on NAD(P)H"/>
    <property type="evidence" value="ECO:0007669"/>
    <property type="project" value="TreeGrafter"/>
</dbReference>
<evidence type="ECO:0000256" key="2">
    <source>
        <dbReference type="ARBA" id="ARBA00022630"/>
    </source>
</evidence>
<dbReference type="InterPro" id="IPR036188">
    <property type="entry name" value="FAD/NAD-bd_sf"/>
</dbReference>
<sequence>MIRRFCQINKILRAQPISRRLNLRCLASDGIMSYILKSIFPFLYPLDTTSRPQSYEPKSCDEMDGNFVEEVVCKITDINDNEMKALPFGEDNKILLIKENGEFSAIGDKCSHYGAPLQTGALGNGVTGDIEDFPGLDSIPCYKVKVEKNGEIRVRAKKSELEKNKRIKNMAKRCESDERTYVVVGGGPSGGVAVETLRQEGFTGRIVLICKENALPYDRIKISKALDTTVDKLQFRQASFYEEHGIEVLQGVEATKLNTSEKTVQCSNGYSIKYDKIYIATGSKAVKPPIKGADLGNIFTIRDVTDSNAISKIINKDMEVVCLGASFVALEAAAALVNKVKKVTLVGREEMPLKASLGPEIGQSVLHLFEQKKVNMLMKSGIEECIGGEDGNVKSVMLKDGSIIPCDLLIMGTGTRFYTEFLRNSDVAMNQNGSIDTDMYLMSNIPTCMLEVILQMHQYSRLPIKELQLDIINWPSTMEE</sequence>
<dbReference type="InterPro" id="IPR050446">
    <property type="entry name" value="FAD-oxidoreductase/Apoptosis"/>
</dbReference>
<dbReference type="SUPFAM" id="SSF50022">
    <property type="entry name" value="ISP domain"/>
    <property type="match status" value="1"/>
</dbReference>
<keyword evidence="6" id="KW-0560">Oxidoreductase</keyword>
<evidence type="ECO:0000256" key="1">
    <source>
        <dbReference type="ARBA" id="ARBA00001974"/>
    </source>
</evidence>
<comment type="cofactor">
    <cofactor evidence="1">
        <name>FAD</name>
        <dbReference type="ChEBI" id="CHEBI:57692"/>
    </cofactor>
</comment>